<comment type="similarity">
    <text evidence="2 6">Belongs to the OXA1/ALB3/YidC family.</text>
</comment>
<dbReference type="GO" id="GO:0005743">
    <property type="term" value="C:mitochondrial inner membrane"/>
    <property type="evidence" value="ECO:0007669"/>
    <property type="project" value="TreeGrafter"/>
</dbReference>
<evidence type="ECO:0000256" key="5">
    <source>
        <dbReference type="ARBA" id="ARBA00023136"/>
    </source>
</evidence>
<dbReference type="Pfam" id="PF02096">
    <property type="entry name" value="60KD_IMP"/>
    <property type="match status" value="1"/>
</dbReference>
<keyword evidence="4 7" id="KW-1133">Transmembrane helix</keyword>
<accession>A0A1U7LID2</accession>
<dbReference type="OrthoDB" id="2148490at2759"/>
<keyword evidence="5 7" id="KW-0472">Membrane</keyword>
<dbReference type="GO" id="GO:0032977">
    <property type="term" value="F:membrane insertase activity"/>
    <property type="evidence" value="ECO:0007669"/>
    <property type="project" value="InterPro"/>
</dbReference>
<evidence type="ECO:0000256" key="4">
    <source>
        <dbReference type="ARBA" id="ARBA00022989"/>
    </source>
</evidence>
<evidence type="ECO:0000256" key="3">
    <source>
        <dbReference type="ARBA" id="ARBA00022692"/>
    </source>
</evidence>
<feature type="domain" description="Membrane insertase YidC/Oxa/ALB C-terminal" evidence="8">
    <location>
        <begin position="13"/>
        <end position="174"/>
    </location>
</feature>
<dbReference type="GO" id="GO:0032979">
    <property type="term" value="P:protein insertion into mitochondrial inner membrane from matrix"/>
    <property type="evidence" value="ECO:0007669"/>
    <property type="project" value="TreeGrafter"/>
</dbReference>
<dbReference type="InterPro" id="IPR001708">
    <property type="entry name" value="YidC/ALB3/OXA1/COX18"/>
</dbReference>
<comment type="caution">
    <text evidence="9">The sequence shown here is derived from an EMBL/GenBank/DDBJ whole genome shotgun (WGS) entry which is preliminary data.</text>
</comment>
<evidence type="ECO:0000256" key="6">
    <source>
        <dbReference type="RuleBase" id="RU003945"/>
    </source>
</evidence>
<dbReference type="EMBL" id="LXFE01003374">
    <property type="protein sequence ID" value="OLL22404.1"/>
    <property type="molecule type" value="Genomic_DNA"/>
</dbReference>
<feature type="transmembrane region" description="Helical" evidence="7">
    <location>
        <begin position="141"/>
        <end position="162"/>
    </location>
</feature>
<feature type="transmembrane region" description="Helical" evidence="7">
    <location>
        <begin position="55"/>
        <end position="75"/>
    </location>
</feature>
<dbReference type="CDD" id="cd20069">
    <property type="entry name" value="5TM_Oxa1-like"/>
    <property type="match status" value="1"/>
</dbReference>
<keyword evidence="3 6" id="KW-0812">Transmembrane</keyword>
<evidence type="ECO:0000313" key="9">
    <source>
        <dbReference type="EMBL" id="OLL22404.1"/>
    </source>
</evidence>
<sequence>MSTTAKIALLKPEFDPLIQAVQEARVTQDKHALTATHRQLSSLYAKHGMSPLSPLKGLVVPFIQIPLFLGFFWGISDLCVLHGLGWDTGGILWFQNLALPDPAYALPILNGAVALKAIEFQMLSGRTQAQPSPNVLTAMRLAAIIAIPFMCNFQSGIFLFWITSSLMQMGQSALLLIPKVRQVVGLPPKEDFDRSLIKGTPHQPWHLVDDSKLLFTSLKKWVVSTQAQAVLHKGKNPGPVHAIRPAQAFIKRK</sequence>
<comment type="subcellular location">
    <subcellularLocation>
        <location evidence="1 6">Membrane</location>
        <topology evidence="1 6">Multi-pass membrane protein</topology>
    </subcellularLocation>
</comment>
<dbReference type="PANTHER" id="PTHR12428:SF65">
    <property type="entry name" value="CYTOCHROME C OXIDASE ASSEMBLY PROTEIN COX18, MITOCHONDRIAL"/>
    <property type="match status" value="1"/>
</dbReference>
<name>A0A1U7LID2_NEOID</name>
<dbReference type="OMA" id="WWGSIAV"/>
<gene>
    <name evidence="9" type="ORF">NEOLI_004639</name>
</gene>
<keyword evidence="10" id="KW-1185">Reference proteome</keyword>
<protein>
    <submittedName>
        <fullName evidence="9">Mitochondrial inner membrane protein OXA1</fullName>
    </submittedName>
</protein>
<organism evidence="9 10">
    <name type="scientific">Neolecta irregularis (strain DAH-3)</name>
    <dbReference type="NCBI Taxonomy" id="1198029"/>
    <lineage>
        <taxon>Eukaryota</taxon>
        <taxon>Fungi</taxon>
        <taxon>Dikarya</taxon>
        <taxon>Ascomycota</taxon>
        <taxon>Taphrinomycotina</taxon>
        <taxon>Neolectales</taxon>
        <taxon>Neolectaceae</taxon>
        <taxon>Neolecta</taxon>
    </lineage>
</organism>
<dbReference type="AlphaFoldDB" id="A0A1U7LID2"/>
<reference evidence="9 10" key="1">
    <citation type="submission" date="2016-04" db="EMBL/GenBank/DDBJ databases">
        <title>Evolutionary innovation and constraint leading to complex multicellularity in the Ascomycota.</title>
        <authorList>
            <person name="Cisse O."/>
            <person name="Nguyen A."/>
            <person name="Hewitt D.A."/>
            <person name="Jedd G."/>
            <person name="Stajich J.E."/>
        </authorList>
    </citation>
    <scope>NUCLEOTIDE SEQUENCE [LARGE SCALE GENOMIC DNA]</scope>
    <source>
        <strain evidence="9 10">DAH-3</strain>
    </source>
</reference>
<evidence type="ECO:0000256" key="7">
    <source>
        <dbReference type="SAM" id="Phobius"/>
    </source>
</evidence>
<evidence type="ECO:0000256" key="2">
    <source>
        <dbReference type="ARBA" id="ARBA00009877"/>
    </source>
</evidence>
<dbReference type="STRING" id="1198029.A0A1U7LID2"/>
<dbReference type="InterPro" id="IPR028055">
    <property type="entry name" value="YidC/Oxa/ALB_C"/>
</dbReference>
<proteinExistence type="inferred from homology"/>
<evidence type="ECO:0000259" key="8">
    <source>
        <dbReference type="Pfam" id="PF02096"/>
    </source>
</evidence>
<evidence type="ECO:0000313" key="10">
    <source>
        <dbReference type="Proteomes" id="UP000186594"/>
    </source>
</evidence>
<dbReference type="Proteomes" id="UP000186594">
    <property type="component" value="Unassembled WGS sequence"/>
</dbReference>
<dbReference type="PANTHER" id="PTHR12428">
    <property type="entry name" value="OXA1"/>
    <property type="match status" value="1"/>
</dbReference>
<evidence type="ECO:0000256" key="1">
    <source>
        <dbReference type="ARBA" id="ARBA00004141"/>
    </source>
</evidence>